<dbReference type="Proteomes" id="UP001422074">
    <property type="component" value="Unassembled WGS sequence"/>
</dbReference>
<dbReference type="PROSITE" id="PS50007">
    <property type="entry name" value="PIPLC_X_DOMAIN"/>
    <property type="match status" value="1"/>
</dbReference>
<dbReference type="CDD" id="cd08556">
    <property type="entry name" value="GDPD"/>
    <property type="match status" value="1"/>
</dbReference>
<dbReference type="SUPFAM" id="SSF51695">
    <property type="entry name" value="PLC-like phosphodiesterases"/>
    <property type="match status" value="1"/>
</dbReference>
<reference evidence="2 3" key="1">
    <citation type="submission" date="2024-05" db="EMBL/GenBank/DDBJ databases">
        <title>Sinomonas sp. nov., isolated from a waste landfill.</title>
        <authorList>
            <person name="Zhao Y."/>
        </authorList>
    </citation>
    <scope>NUCLEOTIDE SEQUENCE [LARGE SCALE GENOMIC DNA]</scope>
    <source>
        <strain evidence="2 3">CCTCC AB2014300</strain>
    </source>
</reference>
<comment type="caution">
    <text evidence="2">The sequence shown here is derived from an EMBL/GenBank/DDBJ whole genome shotgun (WGS) entry which is preliminary data.</text>
</comment>
<organism evidence="2 3">
    <name type="scientific">Sinomonas halotolerans</name>
    <dbReference type="NCBI Taxonomy" id="1644133"/>
    <lineage>
        <taxon>Bacteria</taxon>
        <taxon>Bacillati</taxon>
        <taxon>Actinomycetota</taxon>
        <taxon>Actinomycetes</taxon>
        <taxon>Micrococcales</taxon>
        <taxon>Micrococcaceae</taxon>
        <taxon>Sinomonas</taxon>
    </lineage>
</organism>
<dbReference type="RefSeq" id="WP_345885837.1">
    <property type="nucleotide sequence ID" value="NZ_JBDFRB010000013.1"/>
</dbReference>
<evidence type="ECO:0000259" key="1">
    <source>
        <dbReference type="PROSITE" id="PS51704"/>
    </source>
</evidence>
<proteinExistence type="predicted"/>
<dbReference type="EMBL" id="JBDFRB010000013">
    <property type="protein sequence ID" value="MEN2745455.1"/>
    <property type="molecule type" value="Genomic_DNA"/>
</dbReference>
<protein>
    <submittedName>
        <fullName evidence="2">Glycerophosphodiester phosphodiesterase</fullName>
    </submittedName>
</protein>
<sequence length="258" mass="26981">MTAQTATPWPSRRDLGRPALIAHRGETLLEPENTIPAFEAAVAAGADLIEIDVKLSRDGVPVVFHDDSLARMAGGLAGTTRDLDAEALAAVASCHPDTGRTAPIPTLVEVLAWARGRVPLLVELKTHPLLDPQAARAVGEAVRGAEGILVYSSDHAVVAEVAAAAQGIPHGLILNENTPFLGAILDDSRPALLSQAIAVLTPSAVSAAHARGTAVSTEVRSPEDIGLVRRLGADAVVNTKYPFAHLVEWVASTEWGEH</sequence>
<dbReference type="InterPro" id="IPR017946">
    <property type="entry name" value="PLC-like_Pdiesterase_TIM-brl"/>
</dbReference>
<gene>
    <name evidence="2" type="ORF">ABCQ75_13045</name>
</gene>
<dbReference type="Gene3D" id="3.20.20.190">
    <property type="entry name" value="Phosphatidylinositol (PI) phosphodiesterase"/>
    <property type="match status" value="1"/>
</dbReference>
<dbReference type="PROSITE" id="PS51704">
    <property type="entry name" value="GP_PDE"/>
    <property type="match status" value="1"/>
</dbReference>
<dbReference type="Pfam" id="PF03009">
    <property type="entry name" value="GDPD"/>
    <property type="match status" value="1"/>
</dbReference>
<evidence type="ECO:0000313" key="2">
    <source>
        <dbReference type="EMBL" id="MEN2745455.1"/>
    </source>
</evidence>
<accession>A0ABU9X1Z3</accession>
<name>A0ABU9X1Z3_9MICC</name>
<evidence type="ECO:0000313" key="3">
    <source>
        <dbReference type="Proteomes" id="UP001422074"/>
    </source>
</evidence>
<dbReference type="PANTHER" id="PTHR46211">
    <property type="entry name" value="GLYCEROPHOSPHORYL DIESTER PHOSPHODIESTERASE"/>
    <property type="match status" value="1"/>
</dbReference>
<feature type="domain" description="GP-PDE" evidence="1">
    <location>
        <begin position="18"/>
        <end position="248"/>
    </location>
</feature>
<dbReference type="PANTHER" id="PTHR46211:SF14">
    <property type="entry name" value="GLYCEROPHOSPHODIESTER PHOSPHODIESTERASE"/>
    <property type="match status" value="1"/>
</dbReference>
<keyword evidence="3" id="KW-1185">Reference proteome</keyword>
<dbReference type="InterPro" id="IPR030395">
    <property type="entry name" value="GP_PDE_dom"/>
</dbReference>